<gene>
    <name evidence="3" type="ORF">H8S33_12950</name>
</gene>
<dbReference type="Proteomes" id="UP000637359">
    <property type="component" value="Unassembled WGS sequence"/>
</dbReference>
<feature type="domain" description="DUF1468" evidence="2">
    <location>
        <begin position="9"/>
        <end position="146"/>
    </location>
</feature>
<feature type="transmembrane region" description="Helical" evidence="1">
    <location>
        <begin position="120"/>
        <end position="137"/>
    </location>
</feature>
<name>A0A923RL22_9BACI</name>
<feature type="transmembrane region" description="Helical" evidence="1">
    <location>
        <begin position="40"/>
        <end position="58"/>
    </location>
</feature>
<evidence type="ECO:0000256" key="1">
    <source>
        <dbReference type="SAM" id="Phobius"/>
    </source>
</evidence>
<accession>A0A923RL22</accession>
<organism evidence="3 4">
    <name type="scientific">Ornithinibacillus hominis</name>
    <dbReference type="NCBI Taxonomy" id="2763055"/>
    <lineage>
        <taxon>Bacteria</taxon>
        <taxon>Bacillati</taxon>
        <taxon>Bacillota</taxon>
        <taxon>Bacilli</taxon>
        <taxon>Bacillales</taxon>
        <taxon>Bacillaceae</taxon>
        <taxon>Ornithinibacillus</taxon>
    </lineage>
</organism>
<reference evidence="3" key="1">
    <citation type="submission" date="2020-08" db="EMBL/GenBank/DDBJ databases">
        <title>Genome public.</title>
        <authorList>
            <person name="Liu C."/>
            <person name="Sun Q."/>
        </authorList>
    </citation>
    <scope>NUCLEOTIDE SEQUENCE</scope>
    <source>
        <strain evidence="3">BX22</strain>
    </source>
</reference>
<feature type="transmembrane region" description="Helical" evidence="1">
    <location>
        <begin position="79"/>
        <end position="108"/>
    </location>
</feature>
<comment type="caution">
    <text evidence="3">The sequence shown here is derived from an EMBL/GenBank/DDBJ whole genome shotgun (WGS) entry which is preliminary data.</text>
</comment>
<dbReference type="AlphaFoldDB" id="A0A923RL22"/>
<evidence type="ECO:0000313" key="4">
    <source>
        <dbReference type="Proteomes" id="UP000637359"/>
    </source>
</evidence>
<evidence type="ECO:0000259" key="2">
    <source>
        <dbReference type="Pfam" id="PF07331"/>
    </source>
</evidence>
<keyword evidence="1" id="KW-1133">Transmembrane helix</keyword>
<proteinExistence type="predicted"/>
<dbReference type="InterPro" id="IPR009936">
    <property type="entry name" value="DUF1468"/>
</dbReference>
<dbReference type="RefSeq" id="WP_186870422.1">
    <property type="nucleotide sequence ID" value="NZ_JACOOL010000009.1"/>
</dbReference>
<keyword evidence="1" id="KW-0472">Membrane</keyword>
<keyword evidence="1" id="KW-0812">Transmembrane</keyword>
<protein>
    <submittedName>
        <fullName evidence="3">Tripartite tricarboxylate transporter TctB family protein</fullName>
    </submittedName>
</protein>
<keyword evidence="4" id="KW-1185">Reference proteome</keyword>
<dbReference type="EMBL" id="JACOOL010000009">
    <property type="protein sequence ID" value="MBC5637717.1"/>
    <property type="molecule type" value="Genomic_DNA"/>
</dbReference>
<dbReference type="Pfam" id="PF07331">
    <property type="entry name" value="TctB"/>
    <property type="match status" value="1"/>
</dbReference>
<evidence type="ECO:0000313" key="3">
    <source>
        <dbReference type="EMBL" id="MBC5637717.1"/>
    </source>
</evidence>
<sequence>MFKTLNQRVSLVLLVLATLYLILAYQLPSFSYSIVDADVVPKGLGFLLIALSIGLFFTKDSETEEQKARRNIPKKDIGVLMAVFAFVFLYIFFLEILGFVVTTAMFVFGCSWFLGYKKHLTNGLVAILFPLFMYLLFTNFLKINLPQGILPF</sequence>